<evidence type="ECO:0000313" key="2">
    <source>
        <dbReference type="Proteomes" id="UP001487296"/>
    </source>
</evidence>
<gene>
    <name evidence="1" type="ORF">AAAT34_07080</name>
</gene>
<dbReference type="Proteomes" id="UP001487296">
    <property type="component" value="Unassembled WGS sequence"/>
</dbReference>
<keyword evidence="2" id="KW-1185">Reference proteome</keyword>
<protein>
    <submittedName>
        <fullName evidence="1">DUF177 domain-containing protein</fullName>
    </submittedName>
</protein>
<dbReference type="InterPro" id="IPR003772">
    <property type="entry name" value="YceD"/>
</dbReference>
<proteinExistence type="predicted"/>
<dbReference type="RefSeq" id="WP_215759899.1">
    <property type="nucleotide sequence ID" value="NZ_JAHKBE010000023.1"/>
</dbReference>
<dbReference type="EMBL" id="JBBNFP010000023">
    <property type="protein sequence ID" value="MEQ2486818.1"/>
    <property type="molecule type" value="Genomic_DNA"/>
</dbReference>
<reference evidence="1 2" key="1">
    <citation type="submission" date="2024-04" db="EMBL/GenBank/DDBJ databases">
        <title>Human intestinal bacterial collection.</title>
        <authorList>
            <person name="Pauvert C."/>
            <person name="Hitch T.C.A."/>
            <person name="Clavel T."/>
        </authorList>
    </citation>
    <scope>NUCLEOTIDE SEQUENCE [LARGE SCALE GENOMIC DNA]</scope>
    <source>
        <strain evidence="1 2">CLA-AA-H145</strain>
    </source>
</reference>
<comment type="caution">
    <text evidence="1">The sequence shown here is derived from an EMBL/GenBank/DDBJ whole genome shotgun (WGS) entry which is preliminary data.</text>
</comment>
<sequence length="175" mass="19292">MPSLEKFKIDLKSLPEGETVMERDLGDDFFASIDAPDVRSGQLHSTLTIHRRDNLFELLVDTAGTVTVPCDVCLDDMDQPIETHDRLTAQLGDTGSEDDDVVTVSEEEGILDVAWFVYESIALSIPLRHVHAPGKCNPAMMNVLKEHSAARSGDEDGEKAVDSRWAALKDLKITN</sequence>
<evidence type="ECO:0000313" key="1">
    <source>
        <dbReference type="EMBL" id="MEQ2486818.1"/>
    </source>
</evidence>
<organism evidence="1 2">
    <name type="scientific">Hallella faecis</name>
    <dbReference type="NCBI Taxonomy" id="2841596"/>
    <lineage>
        <taxon>Bacteria</taxon>
        <taxon>Pseudomonadati</taxon>
        <taxon>Bacteroidota</taxon>
        <taxon>Bacteroidia</taxon>
        <taxon>Bacteroidales</taxon>
        <taxon>Prevotellaceae</taxon>
        <taxon>Hallella</taxon>
    </lineage>
</organism>
<accession>A0ABV1FQX6</accession>
<name>A0ABV1FQX6_9BACT</name>
<dbReference type="Pfam" id="PF02620">
    <property type="entry name" value="YceD"/>
    <property type="match status" value="1"/>
</dbReference>